<proteinExistence type="predicted"/>
<dbReference type="Proteomes" id="UP000466039">
    <property type="component" value="Chromosome"/>
</dbReference>
<evidence type="ECO:0000313" key="3">
    <source>
        <dbReference type="Proteomes" id="UP000466039"/>
    </source>
</evidence>
<protein>
    <submittedName>
        <fullName evidence="2">Uncharacterized protein</fullName>
    </submittedName>
</protein>
<evidence type="ECO:0000256" key="1">
    <source>
        <dbReference type="SAM" id="MobiDB-lite"/>
    </source>
</evidence>
<reference evidence="2 3" key="1">
    <citation type="journal article" date="2019" name="Emerg. Microbes Infect.">
        <title>Comprehensive subspecies identification of 175 nontuberculous mycobacteria species based on 7547 genomic profiles.</title>
        <authorList>
            <person name="Matsumoto Y."/>
            <person name="Kinjo T."/>
            <person name="Motooka D."/>
            <person name="Nabeya D."/>
            <person name="Jung N."/>
            <person name="Uechi K."/>
            <person name="Horii T."/>
            <person name="Iida T."/>
            <person name="Fujita J."/>
            <person name="Nakamura S."/>
        </authorList>
    </citation>
    <scope>NUCLEOTIDE SEQUENCE [LARGE SCALE GENOMIC DNA]</scope>
    <source>
        <strain evidence="2 3">JCM 15658</strain>
    </source>
</reference>
<keyword evidence="3" id="KW-1185">Reference proteome</keyword>
<accession>A0AAD1IZ51</accession>
<name>A0AAD1IZ51_MYCMB</name>
<dbReference type="EMBL" id="AP022617">
    <property type="protein sequence ID" value="BBZ63641.1"/>
    <property type="molecule type" value="Genomic_DNA"/>
</dbReference>
<sequence>MGSPGADGAGDESVGVQPLSPMASTAAPMVVPTKADVFAKTDDLVNLLRMDICRSPNRF</sequence>
<feature type="region of interest" description="Disordered" evidence="1">
    <location>
        <begin position="1"/>
        <end position="20"/>
    </location>
</feature>
<organism evidence="2 3">
    <name type="scientific">Mycolicibacterium monacense</name>
    <name type="common">Mycobacterium monacense</name>
    <dbReference type="NCBI Taxonomy" id="85693"/>
    <lineage>
        <taxon>Bacteria</taxon>
        <taxon>Bacillati</taxon>
        <taxon>Actinomycetota</taxon>
        <taxon>Actinomycetes</taxon>
        <taxon>Mycobacteriales</taxon>
        <taxon>Mycobacteriaceae</taxon>
        <taxon>Mycolicibacterium</taxon>
    </lineage>
</organism>
<gene>
    <name evidence="2" type="ORF">MMON_49420</name>
</gene>
<dbReference type="AlphaFoldDB" id="A0AAD1IZ51"/>
<evidence type="ECO:0000313" key="2">
    <source>
        <dbReference type="EMBL" id="BBZ63641.1"/>
    </source>
</evidence>